<organism evidence="2 3">
    <name type="scientific">Mumia xiangluensis</name>
    <dbReference type="NCBI Taxonomy" id="1678900"/>
    <lineage>
        <taxon>Bacteria</taxon>
        <taxon>Bacillati</taxon>
        <taxon>Actinomycetota</taxon>
        <taxon>Actinomycetes</taxon>
        <taxon>Propionibacteriales</taxon>
        <taxon>Nocardioidaceae</taxon>
        <taxon>Mumia</taxon>
    </lineage>
</organism>
<accession>A0ABW1QK66</accession>
<evidence type="ECO:0000256" key="1">
    <source>
        <dbReference type="SAM" id="Phobius"/>
    </source>
</evidence>
<feature type="transmembrane region" description="Helical" evidence="1">
    <location>
        <begin position="20"/>
        <end position="43"/>
    </location>
</feature>
<keyword evidence="1" id="KW-1133">Transmembrane helix</keyword>
<evidence type="ECO:0000313" key="2">
    <source>
        <dbReference type="EMBL" id="MFC6149827.1"/>
    </source>
</evidence>
<protein>
    <submittedName>
        <fullName evidence="2">DUF981 family protein</fullName>
    </submittedName>
</protein>
<keyword evidence="1" id="KW-0812">Transmembrane</keyword>
<dbReference type="RefSeq" id="WP_205602838.1">
    <property type="nucleotide sequence ID" value="NZ_JBHSQL010000007.1"/>
</dbReference>
<feature type="transmembrane region" description="Helical" evidence="1">
    <location>
        <begin position="88"/>
        <end position="109"/>
    </location>
</feature>
<keyword evidence="3" id="KW-1185">Reference proteome</keyword>
<comment type="caution">
    <text evidence="2">The sequence shown here is derived from an EMBL/GenBank/DDBJ whole genome shotgun (WGS) entry which is preliminary data.</text>
</comment>
<feature type="transmembrane region" description="Helical" evidence="1">
    <location>
        <begin position="176"/>
        <end position="197"/>
    </location>
</feature>
<keyword evidence="1" id="KW-0472">Membrane</keyword>
<dbReference type="EMBL" id="JBHSQL010000007">
    <property type="protein sequence ID" value="MFC6149827.1"/>
    <property type="molecule type" value="Genomic_DNA"/>
</dbReference>
<gene>
    <name evidence="2" type="ORF">ACFPYK_10500</name>
</gene>
<dbReference type="Pfam" id="PF06168">
    <property type="entry name" value="DUF981"/>
    <property type="match status" value="1"/>
</dbReference>
<feature type="transmembrane region" description="Helical" evidence="1">
    <location>
        <begin position="132"/>
        <end position="156"/>
    </location>
</feature>
<proteinExistence type="predicted"/>
<dbReference type="InterPro" id="IPR009324">
    <property type="entry name" value="DUF981"/>
</dbReference>
<feature type="transmembrane region" description="Helical" evidence="1">
    <location>
        <begin position="55"/>
        <end position="76"/>
    </location>
</feature>
<reference evidence="3" key="1">
    <citation type="journal article" date="2019" name="Int. J. Syst. Evol. Microbiol.">
        <title>The Global Catalogue of Microorganisms (GCM) 10K type strain sequencing project: providing services to taxonomists for standard genome sequencing and annotation.</title>
        <authorList>
            <consortium name="The Broad Institute Genomics Platform"/>
            <consortium name="The Broad Institute Genome Sequencing Center for Infectious Disease"/>
            <person name="Wu L."/>
            <person name="Ma J."/>
        </authorList>
    </citation>
    <scope>NUCLEOTIDE SEQUENCE [LARGE SCALE GENOMIC DNA]</scope>
    <source>
        <strain evidence="3">CGMCC 4.7198</strain>
    </source>
</reference>
<name>A0ABW1QK66_9ACTN</name>
<dbReference type="Proteomes" id="UP001596097">
    <property type="component" value="Unassembled WGS sequence"/>
</dbReference>
<feature type="transmembrane region" description="Helical" evidence="1">
    <location>
        <begin position="217"/>
        <end position="242"/>
    </location>
</feature>
<evidence type="ECO:0000313" key="3">
    <source>
        <dbReference type="Proteomes" id="UP001596097"/>
    </source>
</evidence>
<sequence>MTKMVLAEGLKIDWATMPTYNTIMAVAVGAGLIGLVWLARDFLKDPSSISPSGWALNFGVLGTILTLTGAHMTLTWPLAAGGFPFDNIIFGETSLGFGLLLLFAAFGLWRRGDAILAAENPREAVKALVKPIGVFVFGLGLGLIAIAVAGIKYQLFAAPAEEPISGAFADYPMVEATFMSGLIALVGVGAVLFPFVIDRLSRGVRAGRDWVASITGWVWGITGVAFLLFGAMNFFTHIGLIVNTM</sequence>